<dbReference type="GO" id="GO:0005634">
    <property type="term" value="C:nucleus"/>
    <property type="evidence" value="ECO:0007669"/>
    <property type="project" value="TreeGrafter"/>
</dbReference>
<reference evidence="2" key="1">
    <citation type="submission" date="2021-02" db="EMBL/GenBank/DDBJ databases">
        <title>First Annotated Genome of the Yellow-green Alga Tribonema minus.</title>
        <authorList>
            <person name="Mahan K.M."/>
        </authorList>
    </citation>
    <scope>NUCLEOTIDE SEQUENCE</scope>
    <source>
        <strain evidence="2">UTEX B ZZ1240</strain>
    </source>
</reference>
<name>A0A835ZF87_9STRA</name>
<protein>
    <submittedName>
        <fullName evidence="2">Metal-dependent protein hydrolase</fullName>
    </submittedName>
</protein>
<dbReference type="GO" id="GO:0016787">
    <property type="term" value="F:hydrolase activity"/>
    <property type="evidence" value="ECO:0007669"/>
    <property type="project" value="UniProtKB-KW"/>
</dbReference>
<gene>
    <name evidence="2" type="ORF">JKP88DRAFT_230764</name>
</gene>
<dbReference type="PANTHER" id="PTHR11215">
    <property type="entry name" value="METAL DEPENDENT HYDROLASE - RELATED"/>
    <property type="match status" value="1"/>
</dbReference>
<dbReference type="EMBL" id="JAFCMP010000014">
    <property type="protein sequence ID" value="KAG5191821.1"/>
    <property type="molecule type" value="Genomic_DNA"/>
</dbReference>
<accession>A0A835ZF87</accession>
<dbReference type="InterPro" id="IPR003226">
    <property type="entry name" value="MYG1_exonuclease"/>
</dbReference>
<dbReference type="PANTHER" id="PTHR11215:SF1">
    <property type="entry name" value="MYG1 EXONUCLEASE"/>
    <property type="match status" value="1"/>
</dbReference>
<comment type="similarity">
    <text evidence="1">Belongs to the MYG1 family.</text>
</comment>
<comment type="caution">
    <text evidence="2">The sequence shown here is derived from an EMBL/GenBank/DDBJ whole genome shotgun (WGS) entry which is preliminary data.</text>
</comment>
<proteinExistence type="inferred from homology"/>
<organism evidence="2 3">
    <name type="scientific">Tribonema minus</name>
    <dbReference type="NCBI Taxonomy" id="303371"/>
    <lineage>
        <taxon>Eukaryota</taxon>
        <taxon>Sar</taxon>
        <taxon>Stramenopiles</taxon>
        <taxon>Ochrophyta</taxon>
        <taxon>PX clade</taxon>
        <taxon>Xanthophyceae</taxon>
        <taxon>Tribonematales</taxon>
        <taxon>Tribonemataceae</taxon>
        <taxon>Tribonema</taxon>
    </lineage>
</organism>
<dbReference type="Pfam" id="PF03690">
    <property type="entry name" value="MYG1_exonuc"/>
    <property type="match status" value="1"/>
</dbReference>
<dbReference type="Proteomes" id="UP000664859">
    <property type="component" value="Unassembled WGS sequence"/>
</dbReference>
<evidence type="ECO:0000256" key="1">
    <source>
        <dbReference type="ARBA" id="ARBA00010105"/>
    </source>
</evidence>
<dbReference type="AlphaFoldDB" id="A0A835ZF87"/>
<keyword evidence="3" id="KW-1185">Reference proteome</keyword>
<sequence>MDNGIPSSVGRVNFRVTSHLAARVGSINLKWNDDWTPAREGDRFRHAMKTAAYDFIDVAFEVVRSWLPARQLVLSMMQSHKDNIGFLPVPCPWKRHLNSLEAQHPELAGAVRFVVFQNDPKDTWYVQSVPDESDDGQARKSRMRIRFPPHTRGLSDAALCKAIGLEDCRFVHASGHIGASKTLEGAYAMARVALKENWTS</sequence>
<evidence type="ECO:0000313" key="3">
    <source>
        <dbReference type="Proteomes" id="UP000664859"/>
    </source>
</evidence>
<evidence type="ECO:0000313" key="2">
    <source>
        <dbReference type="EMBL" id="KAG5191821.1"/>
    </source>
</evidence>
<dbReference type="GO" id="GO:0005737">
    <property type="term" value="C:cytoplasm"/>
    <property type="evidence" value="ECO:0007669"/>
    <property type="project" value="TreeGrafter"/>
</dbReference>
<keyword evidence="2" id="KW-0378">Hydrolase</keyword>